<protein>
    <submittedName>
        <fullName evidence="1">Uncharacterized protein</fullName>
    </submittedName>
</protein>
<evidence type="ECO:0000313" key="2">
    <source>
        <dbReference type="Proteomes" id="UP001163603"/>
    </source>
</evidence>
<accession>A0ACC0YAR7</accession>
<name>A0ACC0YAR7_9ROSI</name>
<comment type="caution">
    <text evidence="1">The sequence shown here is derived from an EMBL/GenBank/DDBJ whole genome shotgun (WGS) entry which is preliminary data.</text>
</comment>
<sequence length="142" mass="16114">MKHNTFSYSGIILMLISRIDLSDNKLIGEILRQIGNLTMLISLNLLCNNLTGPIPLEFSKLMAIESLDLSYNNLNGKIPPKLNDLRYLGVFTIAQNNFSGKIPRGHQLDAFQRYSFKGNPPCFAKCNCKKYAMKLNHHQLRS</sequence>
<organism evidence="1 2">
    <name type="scientific">Pistacia integerrima</name>
    <dbReference type="NCBI Taxonomy" id="434235"/>
    <lineage>
        <taxon>Eukaryota</taxon>
        <taxon>Viridiplantae</taxon>
        <taxon>Streptophyta</taxon>
        <taxon>Embryophyta</taxon>
        <taxon>Tracheophyta</taxon>
        <taxon>Spermatophyta</taxon>
        <taxon>Magnoliopsida</taxon>
        <taxon>eudicotyledons</taxon>
        <taxon>Gunneridae</taxon>
        <taxon>Pentapetalae</taxon>
        <taxon>rosids</taxon>
        <taxon>malvids</taxon>
        <taxon>Sapindales</taxon>
        <taxon>Anacardiaceae</taxon>
        <taxon>Pistacia</taxon>
    </lineage>
</organism>
<dbReference type="Proteomes" id="UP001163603">
    <property type="component" value="Chromosome 8"/>
</dbReference>
<evidence type="ECO:0000313" key="1">
    <source>
        <dbReference type="EMBL" id="KAJ0031541.1"/>
    </source>
</evidence>
<dbReference type="EMBL" id="CM047743">
    <property type="protein sequence ID" value="KAJ0031541.1"/>
    <property type="molecule type" value="Genomic_DNA"/>
</dbReference>
<reference evidence="2" key="1">
    <citation type="journal article" date="2023" name="G3 (Bethesda)">
        <title>Genome assembly and association tests identify interacting loci associated with vigor, precocity, and sex in interspecific pistachio rootstocks.</title>
        <authorList>
            <person name="Palmer W."/>
            <person name="Jacygrad E."/>
            <person name="Sagayaradj S."/>
            <person name="Cavanaugh K."/>
            <person name="Han R."/>
            <person name="Bertier L."/>
            <person name="Beede B."/>
            <person name="Kafkas S."/>
            <person name="Golino D."/>
            <person name="Preece J."/>
            <person name="Michelmore R."/>
        </authorList>
    </citation>
    <scope>NUCLEOTIDE SEQUENCE [LARGE SCALE GENOMIC DNA]</scope>
</reference>
<keyword evidence="2" id="KW-1185">Reference proteome</keyword>
<gene>
    <name evidence="1" type="ORF">Pint_14438</name>
</gene>
<proteinExistence type="predicted"/>